<evidence type="ECO:0000313" key="4">
    <source>
        <dbReference type="EMBL" id="SAL98679.1"/>
    </source>
</evidence>
<name>A0A168MK23_ABSGL</name>
<keyword evidence="5" id="KW-1185">Reference proteome</keyword>
<protein>
    <recommendedName>
        <fullName evidence="3">CCHC-type domain-containing protein</fullName>
    </recommendedName>
</protein>
<dbReference type="GO" id="GO:0008270">
    <property type="term" value="F:zinc ion binding"/>
    <property type="evidence" value="ECO:0007669"/>
    <property type="project" value="UniProtKB-KW"/>
</dbReference>
<gene>
    <name evidence="4" type="primary">ABSGL_04235.1 scaffold 5230</name>
</gene>
<dbReference type="InterPro" id="IPR036875">
    <property type="entry name" value="Znf_CCHC_sf"/>
</dbReference>
<dbReference type="AlphaFoldDB" id="A0A168MK23"/>
<dbReference type="Pfam" id="PF00098">
    <property type="entry name" value="zf-CCHC"/>
    <property type="match status" value="1"/>
</dbReference>
<sequence length="324" mass="35638">MASPAKNPHPTGGPRPGRSWANVVANRPVRVSLLDSAPKTSDLSSTKDDSPNPSPPVIRSNAWRTGRKAGSFFLDLTSRKEGDSIVNRLLLQQFSSCRGTAPHREGGRRLLEVNIDPRNGSETFEFSSTGVRFEDGKRIIPTKALPSSTHVVKLRLFRLPFLSPSDLESGLFGSLCQYGNVLDVGINTDPLSGMFMGSGYAVLETSNENATESFNPLTHILPFTGLSNGFQAEWENMPEFCKYCHQSDHVRANCPTARPLRLCYNCNNPGHVARNCKTPPLRPLPSSTLVPTESTLNAIEIDSVDEIDEDTKWTHPRKPDVLDI</sequence>
<dbReference type="PROSITE" id="PS50158">
    <property type="entry name" value="ZF_CCHC"/>
    <property type="match status" value="1"/>
</dbReference>
<dbReference type="Gene3D" id="4.10.60.10">
    <property type="entry name" value="Zinc finger, CCHC-type"/>
    <property type="match status" value="1"/>
</dbReference>
<evidence type="ECO:0000256" key="1">
    <source>
        <dbReference type="PROSITE-ProRule" id="PRU00047"/>
    </source>
</evidence>
<evidence type="ECO:0000256" key="2">
    <source>
        <dbReference type="SAM" id="MobiDB-lite"/>
    </source>
</evidence>
<dbReference type="Proteomes" id="UP000078561">
    <property type="component" value="Unassembled WGS sequence"/>
</dbReference>
<dbReference type="OrthoDB" id="2288756at2759"/>
<dbReference type="STRING" id="4829.A0A168MK23"/>
<dbReference type="OMA" id="DPRNGSE"/>
<dbReference type="InterPro" id="IPR001878">
    <property type="entry name" value="Znf_CCHC"/>
</dbReference>
<feature type="non-terminal residue" evidence="4">
    <location>
        <position position="324"/>
    </location>
</feature>
<dbReference type="EMBL" id="LT552292">
    <property type="protein sequence ID" value="SAL98679.1"/>
    <property type="molecule type" value="Genomic_DNA"/>
</dbReference>
<accession>A0A168MK23</accession>
<keyword evidence="1" id="KW-0862">Zinc</keyword>
<keyword evidence="1" id="KW-0863">Zinc-finger</keyword>
<keyword evidence="1" id="KW-0479">Metal-binding</keyword>
<dbReference type="GO" id="GO:0003676">
    <property type="term" value="F:nucleic acid binding"/>
    <property type="evidence" value="ECO:0007669"/>
    <property type="project" value="InterPro"/>
</dbReference>
<dbReference type="SMART" id="SM00343">
    <property type="entry name" value="ZnF_C2HC"/>
    <property type="match status" value="2"/>
</dbReference>
<dbReference type="InParanoid" id="A0A168MK23"/>
<dbReference type="SUPFAM" id="SSF57756">
    <property type="entry name" value="Retrovirus zinc finger-like domains"/>
    <property type="match status" value="1"/>
</dbReference>
<evidence type="ECO:0000313" key="5">
    <source>
        <dbReference type="Proteomes" id="UP000078561"/>
    </source>
</evidence>
<feature type="region of interest" description="Disordered" evidence="2">
    <location>
        <begin position="1"/>
        <end position="62"/>
    </location>
</feature>
<evidence type="ECO:0000259" key="3">
    <source>
        <dbReference type="PROSITE" id="PS50158"/>
    </source>
</evidence>
<organism evidence="4">
    <name type="scientific">Absidia glauca</name>
    <name type="common">Pin mould</name>
    <dbReference type="NCBI Taxonomy" id="4829"/>
    <lineage>
        <taxon>Eukaryota</taxon>
        <taxon>Fungi</taxon>
        <taxon>Fungi incertae sedis</taxon>
        <taxon>Mucoromycota</taxon>
        <taxon>Mucoromycotina</taxon>
        <taxon>Mucoromycetes</taxon>
        <taxon>Mucorales</taxon>
        <taxon>Cunninghamellaceae</taxon>
        <taxon>Absidia</taxon>
    </lineage>
</organism>
<reference evidence="4" key="1">
    <citation type="submission" date="2016-04" db="EMBL/GenBank/DDBJ databases">
        <authorList>
            <person name="Evans L.H."/>
            <person name="Alamgir A."/>
            <person name="Owens N."/>
            <person name="Weber N.D."/>
            <person name="Virtaneva K."/>
            <person name="Barbian K."/>
            <person name="Babar A."/>
            <person name="Rosenke K."/>
        </authorList>
    </citation>
    <scope>NUCLEOTIDE SEQUENCE [LARGE SCALE GENOMIC DNA]</scope>
    <source>
        <strain evidence="4">CBS 101.48</strain>
    </source>
</reference>
<feature type="domain" description="CCHC-type" evidence="3">
    <location>
        <begin position="263"/>
        <end position="277"/>
    </location>
</feature>
<proteinExistence type="predicted"/>